<name>A0A1D8ADP6_9SPHN</name>
<dbReference type="SUPFAM" id="SSF50630">
    <property type="entry name" value="Acid proteases"/>
    <property type="match status" value="1"/>
</dbReference>
<evidence type="ECO:0000313" key="2">
    <source>
        <dbReference type="EMBL" id="AOR80243.1"/>
    </source>
</evidence>
<keyword evidence="1" id="KW-0732">Signal</keyword>
<feature type="chain" id="PRO_5009104895" description="Peptidase A2 domain-containing protein" evidence="1">
    <location>
        <begin position="20"/>
        <end position="427"/>
    </location>
</feature>
<dbReference type="InterPro" id="IPR034122">
    <property type="entry name" value="Retropepsin-like_bacterial"/>
</dbReference>
<dbReference type="CDD" id="cd05483">
    <property type="entry name" value="retropepsin_like_bacteria"/>
    <property type="match status" value="1"/>
</dbReference>
<dbReference type="AlphaFoldDB" id="A0A1D8ADP6"/>
<sequence length="427" mass="45471">MAVHAILSVAAAAAAPLNASSPAENPLPVDAALARWDIDEARTLAQAMPEGAERCAVEGVIANRENRIKEASKSLQRCLAILEQSHSPRAHAAFEALLESYFRQGAYKKEYALIVWWLAAHGKPADPDKLADLREELGTVAVLRDVSGPKATGSSTATLRSYRNVLGTRNVDLRVRGVTLSWNIDTGANLSVVTESAARRMRLAVRDTRAQAVGLTGHSVPTRIAVIHRLPVGGVTLRNVVAIVVPDSALFIRSPLADYQIEAILGCPALAQLGRFRIDADGTFAIDRAGPLLRSGATLYMRQLTPLAEVEIAGRKGLVSIDTGANRSSLHASYAARFADRARLWSSKRDTTLGLGGSTEGDVAIEPRLTITAGAATVVEQDVAVTLEGHKTALVLGNLGQPALTANGSYTFDFRAMRLLLGPEVSN</sequence>
<evidence type="ECO:0000313" key="3">
    <source>
        <dbReference type="Proteomes" id="UP000094626"/>
    </source>
</evidence>
<proteinExistence type="predicted"/>
<keyword evidence="3" id="KW-1185">Reference proteome</keyword>
<dbReference type="RefSeq" id="WP_069709656.1">
    <property type="nucleotide sequence ID" value="NZ_CP017077.1"/>
</dbReference>
<dbReference type="KEGG" id="nre:BES08_25335"/>
<dbReference type="Gene3D" id="2.40.70.10">
    <property type="entry name" value="Acid Proteases"/>
    <property type="match status" value="2"/>
</dbReference>
<organism evidence="2 3">
    <name type="scientific">Novosphingobium resinovorum</name>
    <dbReference type="NCBI Taxonomy" id="158500"/>
    <lineage>
        <taxon>Bacteria</taxon>
        <taxon>Pseudomonadati</taxon>
        <taxon>Pseudomonadota</taxon>
        <taxon>Alphaproteobacteria</taxon>
        <taxon>Sphingomonadales</taxon>
        <taxon>Sphingomonadaceae</taxon>
        <taxon>Novosphingobium</taxon>
    </lineage>
</organism>
<accession>A0A1D8ADP6</accession>
<gene>
    <name evidence="2" type="ORF">BES08_25335</name>
</gene>
<geneLocation type="plasmid" evidence="2 3">
    <name>pSA2</name>
</geneLocation>
<evidence type="ECO:0008006" key="4">
    <source>
        <dbReference type="Google" id="ProtNLM"/>
    </source>
</evidence>
<feature type="signal peptide" evidence="1">
    <location>
        <begin position="1"/>
        <end position="19"/>
    </location>
</feature>
<keyword evidence="2" id="KW-0614">Plasmid</keyword>
<protein>
    <recommendedName>
        <fullName evidence="4">Peptidase A2 domain-containing protein</fullName>
    </recommendedName>
</protein>
<dbReference type="Pfam" id="PF13650">
    <property type="entry name" value="Asp_protease_2"/>
    <property type="match status" value="1"/>
</dbReference>
<evidence type="ECO:0000256" key="1">
    <source>
        <dbReference type="SAM" id="SignalP"/>
    </source>
</evidence>
<dbReference type="Proteomes" id="UP000094626">
    <property type="component" value="Plasmid pSA2"/>
</dbReference>
<reference evidence="3" key="1">
    <citation type="journal article" date="2017" name="J. Biotechnol.">
        <title>Complete genome sequence of Novosphingobium resinovorum SA1, a versatile xenobiotic-degrading bacterium capable of utilizing sulfanilic acid.</title>
        <authorList>
            <person name="Hegedus B."/>
            <person name="Kos P.B."/>
            <person name="Balint B."/>
            <person name="Maroti G."/>
            <person name="Gan H.M."/>
            <person name="Perei K."/>
            <person name="Rakhely G."/>
        </authorList>
    </citation>
    <scope>NUCLEOTIDE SEQUENCE [LARGE SCALE GENOMIC DNA]</scope>
    <source>
        <strain evidence="3">SA1</strain>
    </source>
</reference>
<dbReference type="InterPro" id="IPR021109">
    <property type="entry name" value="Peptidase_aspartic_dom_sf"/>
</dbReference>
<dbReference type="EMBL" id="CP017077">
    <property type="protein sequence ID" value="AOR80243.1"/>
    <property type="molecule type" value="Genomic_DNA"/>
</dbReference>